<dbReference type="Proteomes" id="UP000278149">
    <property type="component" value="Unassembled WGS sequence"/>
</dbReference>
<dbReference type="EMBL" id="RCOR01000050">
    <property type="protein sequence ID" value="RSN67046.1"/>
    <property type="molecule type" value="Genomic_DNA"/>
</dbReference>
<evidence type="ECO:0000313" key="1">
    <source>
        <dbReference type="EMBL" id="RSN67046.1"/>
    </source>
</evidence>
<keyword evidence="1" id="KW-0378">Hydrolase</keyword>
<dbReference type="AlphaFoldDB" id="A0A429FZT8"/>
<dbReference type="InterPro" id="IPR007404">
    <property type="entry name" value="YdjM-like"/>
</dbReference>
<name>A0A429FZT8_9CREN</name>
<accession>A0A429FZT8</accession>
<dbReference type="GO" id="GO:0016787">
    <property type="term" value="F:hydrolase activity"/>
    <property type="evidence" value="ECO:0007669"/>
    <property type="project" value="UniProtKB-KW"/>
</dbReference>
<protein>
    <submittedName>
        <fullName evidence="1">Metal-dependent hydrolase</fullName>
    </submittedName>
</protein>
<sequence length="139" mass="15408">MSKRTHLAFALLLSAYLFRFSPQQLLFVPIVLISAMLPDLDLALRGFPLVEHRKTFHNIWFTAAAAYAILHLTGSPLVAELSSIGIISHLLMDSSTKVGVMWFYPLSKWKLSGPLRTGGRADTMIGILSLVGASYFIIF</sequence>
<organism evidence="1 2">
    <name type="scientific">Candidatus Korarchaeum cryptofilum</name>
    <dbReference type="NCBI Taxonomy" id="498846"/>
    <lineage>
        <taxon>Archaea</taxon>
        <taxon>Thermoproteota</taxon>
        <taxon>Candidatus Korarchaeia</taxon>
        <taxon>Candidatus Korarchaeales</taxon>
        <taxon>Candidatus Korarchaeaceae</taxon>
        <taxon>Candidatus Korarchaeum</taxon>
    </lineage>
</organism>
<gene>
    <name evidence="1" type="ORF">D9Q81_09200</name>
</gene>
<comment type="caution">
    <text evidence="1">The sequence shown here is derived from an EMBL/GenBank/DDBJ whole genome shotgun (WGS) entry which is preliminary data.</text>
</comment>
<reference evidence="1 2" key="1">
    <citation type="submission" date="2018-10" db="EMBL/GenBank/DDBJ databases">
        <title>Co-occurring genomic capacity for anaerobic methane metabolism and dissimilatory sulfite reduction discovered in the Korarchaeota.</title>
        <authorList>
            <person name="Mckay L.J."/>
            <person name="Dlakic M."/>
            <person name="Fields M.W."/>
            <person name="Delmont T.O."/>
            <person name="Eren A.M."/>
            <person name="Jay Z.J."/>
            <person name="Klingelsmith K.B."/>
            <person name="Rusch D.B."/>
            <person name="Inskeep W.P."/>
        </authorList>
    </citation>
    <scope>NUCLEOTIDE SEQUENCE [LARGE SCALE GENOMIC DNA]</scope>
    <source>
        <strain evidence="1 2">WS</strain>
    </source>
</reference>
<proteinExistence type="predicted"/>
<evidence type="ECO:0000313" key="2">
    <source>
        <dbReference type="Proteomes" id="UP000278149"/>
    </source>
</evidence>
<dbReference type="Pfam" id="PF04307">
    <property type="entry name" value="YdjM"/>
    <property type="match status" value="1"/>
</dbReference>
<dbReference type="RefSeq" id="WP_125742986.1">
    <property type="nucleotide sequence ID" value="NZ_RCOR01000050.1"/>
</dbReference>